<protein>
    <recommendedName>
        <fullName evidence="3">LAGLIDADG homing endonuclease</fullName>
    </recommendedName>
</protein>
<name>A0AAV4U051_9ARAC</name>
<sequence length="126" mass="14609">MEDKKSSLPRSICSEDALKYIFGSSTKKGFPIYCDAIIPQFEKVSLQLKLLEYKIYTRNISQEIVLDGGSVVYMLNYLSKIDIFHLILAFSNVEKRKCRTDSKRKLNDSISFKEDALPNCVRRKHH</sequence>
<proteinExistence type="predicted"/>
<dbReference type="AlphaFoldDB" id="A0AAV4U051"/>
<comment type="caution">
    <text evidence="1">The sequence shown here is derived from an EMBL/GenBank/DDBJ whole genome shotgun (WGS) entry which is preliminary data.</text>
</comment>
<evidence type="ECO:0000313" key="2">
    <source>
        <dbReference type="Proteomes" id="UP001054837"/>
    </source>
</evidence>
<evidence type="ECO:0008006" key="3">
    <source>
        <dbReference type="Google" id="ProtNLM"/>
    </source>
</evidence>
<organism evidence="1 2">
    <name type="scientific">Caerostris darwini</name>
    <dbReference type="NCBI Taxonomy" id="1538125"/>
    <lineage>
        <taxon>Eukaryota</taxon>
        <taxon>Metazoa</taxon>
        <taxon>Ecdysozoa</taxon>
        <taxon>Arthropoda</taxon>
        <taxon>Chelicerata</taxon>
        <taxon>Arachnida</taxon>
        <taxon>Araneae</taxon>
        <taxon>Araneomorphae</taxon>
        <taxon>Entelegynae</taxon>
        <taxon>Araneoidea</taxon>
        <taxon>Araneidae</taxon>
        <taxon>Caerostris</taxon>
    </lineage>
</organism>
<evidence type="ECO:0000313" key="1">
    <source>
        <dbReference type="EMBL" id="GIY51140.1"/>
    </source>
</evidence>
<dbReference type="EMBL" id="BPLQ01010497">
    <property type="protein sequence ID" value="GIY51140.1"/>
    <property type="molecule type" value="Genomic_DNA"/>
</dbReference>
<accession>A0AAV4U051</accession>
<keyword evidence="2" id="KW-1185">Reference proteome</keyword>
<dbReference type="Proteomes" id="UP001054837">
    <property type="component" value="Unassembled WGS sequence"/>
</dbReference>
<reference evidence="1 2" key="1">
    <citation type="submission" date="2021-06" db="EMBL/GenBank/DDBJ databases">
        <title>Caerostris darwini draft genome.</title>
        <authorList>
            <person name="Kono N."/>
            <person name="Arakawa K."/>
        </authorList>
    </citation>
    <scope>NUCLEOTIDE SEQUENCE [LARGE SCALE GENOMIC DNA]</scope>
</reference>
<gene>
    <name evidence="1" type="ORF">CDAR_489421</name>
</gene>